<dbReference type="InterPro" id="IPR013824">
    <property type="entry name" value="Topo_IA_cen_sub1"/>
</dbReference>
<dbReference type="PROSITE" id="PS00396">
    <property type="entry name" value="TOPO_IA_1"/>
    <property type="match status" value="1"/>
</dbReference>
<organism evidence="7 8">
    <name type="scientific">Vibrio ishigakensis</name>
    <dbReference type="NCBI Taxonomy" id="1481914"/>
    <lineage>
        <taxon>Bacteria</taxon>
        <taxon>Pseudomonadati</taxon>
        <taxon>Pseudomonadota</taxon>
        <taxon>Gammaproteobacteria</taxon>
        <taxon>Vibrionales</taxon>
        <taxon>Vibrionaceae</taxon>
        <taxon>Vibrio</taxon>
    </lineage>
</organism>
<dbReference type="SUPFAM" id="SSF56712">
    <property type="entry name" value="Prokaryotic type I DNA topoisomerase"/>
    <property type="match status" value="1"/>
</dbReference>
<dbReference type="GO" id="GO:0006265">
    <property type="term" value="P:DNA topological change"/>
    <property type="evidence" value="ECO:0007669"/>
    <property type="project" value="InterPro"/>
</dbReference>
<dbReference type="Gene3D" id="1.10.460.10">
    <property type="entry name" value="Topoisomerase I, domain 2"/>
    <property type="match status" value="1"/>
</dbReference>
<dbReference type="GO" id="GO:0003917">
    <property type="term" value="F:DNA topoisomerase type I (single strand cut, ATP-independent) activity"/>
    <property type="evidence" value="ECO:0007669"/>
    <property type="project" value="InterPro"/>
</dbReference>
<reference evidence="7 8" key="1">
    <citation type="submission" date="2015-01" db="EMBL/GenBank/DDBJ databases">
        <title>Vibrio sp. C5 JCM 19232 whole genome shotgun sequence.</title>
        <authorList>
            <person name="Sawabe T."/>
            <person name="Meirelles P."/>
            <person name="Feng G."/>
            <person name="Sayaka M."/>
            <person name="Hattori M."/>
            <person name="Ohkuma M."/>
        </authorList>
    </citation>
    <scope>NUCLEOTIDE SEQUENCE [LARGE SCALE GENOMIC DNA]</scope>
    <source>
        <strain evidence="7 8">JCM19232</strain>
    </source>
</reference>
<dbReference type="InterPro" id="IPR003601">
    <property type="entry name" value="Topo_IA_2"/>
</dbReference>
<evidence type="ECO:0000313" key="7">
    <source>
        <dbReference type="EMBL" id="GAM61589.1"/>
    </source>
</evidence>
<dbReference type="GO" id="GO:0043597">
    <property type="term" value="C:cytoplasmic replication fork"/>
    <property type="evidence" value="ECO:0007669"/>
    <property type="project" value="TreeGrafter"/>
</dbReference>
<dbReference type="GO" id="GO:0003677">
    <property type="term" value="F:DNA binding"/>
    <property type="evidence" value="ECO:0007669"/>
    <property type="project" value="InterPro"/>
</dbReference>
<evidence type="ECO:0000256" key="4">
    <source>
        <dbReference type="ARBA" id="ARBA00032235"/>
    </source>
</evidence>
<dbReference type="PANTHER" id="PTHR11390:SF21">
    <property type="entry name" value="DNA TOPOISOMERASE 3-ALPHA"/>
    <property type="match status" value="1"/>
</dbReference>
<evidence type="ECO:0000313" key="8">
    <source>
        <dbReference type="Proteomes" id="UP000031670"/>
    </source>
</evidence>
<dbReference type="Gene3D" id="1.10.290.10">
    <property type="entry name" value="Topoisomerase I, domain 4"/>
    <property type="match status" value="1"/>
</dbReference>
<dbReference type="Gene3D" id="3.40.50.140">
    <property type="match status" value="1"/>
</dbReference>
<evidence type="ECO:0000259" key="6">
    <source>
        <dbReference type="PROSITE" id="PS52039"/>
    </source>
</evidence>
<dbReference type="GO" id="GO:0006310">
    <property type="term" value="P:DNA recombination"/>
    <property type="evidence" value="ECO:0007669"/>
    <property type="project" value="TreeGrafter"/>
</dbReference>
<keyword evidence="1 7" id="KW-0413">Isomerase</keyword>
<dbReference type="InterPro" id="IPR013826">
    <property type="entry name" value="Topo_IA_cen_sub3"/>
</dbReference>
<reference evidence="7 8" key="2">
    <citation type="submission" date="2015-01" db="EMBL/GenBank/DDBJ databases">
        <authorList>
            <consortium name="NBRP consortium"/>
            <person name="Sawabe T."/>
            <person name="Meirelles P."/>
            <person name="Feng G."/>
            <person name="Sayaka M."/>
            <person name="Hattori M."/>
            <person name="Ohkuma M."/>
        </authorList>
    </citation>
    <scope>NUCLEOTIDE SEQUENCE [LARGE SCALE GENOMIC DNA]</scope>
    <source>
        <strain evidence="7 8">JCM19232</strain>
    </source>
</reference>
<dbReference type="EMBL" id="BBSA01000003">
    <property type="protein sequence ID" value="GAM61589.1"/>
    <property type="molecule type" value="Genomic_DNA"/>
</dbReference>
<gene>
    <name evidence="7" type="ORF">JCM19232_5890</name>
</gene>
<dbReference type="Gene3D" id="2.70.20.10">
    <property type="entry name" value="Topoisomerase I, domain 3"/>
    <property type="match status" value="1"/>
</dbReference>
<evidence type="ECO:0000256" key="3">
    <source>
        <dbReference type="ARBA" id="ARBA00031985"/>
    </source>
</evidence>
<comment type="caution">
    <text evidence="7">The sequence shown here is derived from an EMBL/GenBank/DDBJ whole genome shotgun (WGS) entry which is preliminary data.</text>
</comment>
<dbReference type="GO" id="GO:0006281">
    <property type="term" value="P:DNA repair"/>
    <property type="evidence" value="ECO:0007669"/>
    <property type="project" value="TreeGrafter"/>
</dbReference>
<dbReference type="InterPro" id="IPR023405">
    <property type="entry name" value="Topo_IA_core_domain"/>
</dbReference>
<dbReference type="PANTHER" id="PTHR11390">
    <property type="entry name" value="PROKARYOTIC DNA TOPOISOMERASE"/>
    <property type="match status" value="1"/>
</dbReference>
<accession>A0A0B8PFG7</accession>
<proteinExistence type="predicted"/>
<dbReference type="SMART" id="SM00436">
    <property type="entry name" value="TOP1Bc"/>
    <property type="match status" value="1"/>
</dbReference>
<dbReference type="AlphaFoldDB" id="A0A0B8PFG7"/>
<name>A0A0B8PFG7_9VIBR</name>
<dbReference type="InterPro" id="IPR023406">
    <property type="entry name" value="Topo_IA_AS"/>
</dbReference>
<dbReference type="Pfam" id="PF01131">
    <property type="entry name" value="Topoisom_bac"/>
    <property type="match status" value="1"/>
</dbReference>
<evidence type="ECO:0000256" key="1">
    <source>
        <dbReference type="ARBA" id="ARBA00023235"/>
    </source>
</evidence>
<protein>
    <recommendedName>
        <fullName evidence="5">Omega-protein</fullName>
    </recommendedName>
    <alternativeName>
        <fullName evidence="4">Relaxing enzyme</fullName>
    </alternativeName>
    <alternativeName>
        <fullName evidence="2">Swivelase</fullName>
    </alternativeName>
    <alternativeName>
        <fullName evidence="3">Untwisting enzyme</fullName>
    </alternativeName>
</protein>
<feature type="domain" description="Topo IA-type catalytic" evidence="6">
    <location>
        <begin position="100"/>
        <end position="356"/>
    </location>
</feature>
<dbReference type="PRINTS" id="PR00417">
    <property type="entry name" value="PRTPISMRASEI"/>
</dbReference>
<dbReference type="InterPro" id="IPR013825">
    <property type="entry name" value="Topo_IA_cen_sub2"/>
</dbReference>
<sequence>MSATRVGLWTSPYRATDMEAQASQNRLKTSLLLSKTGQKHKQLIHAGDPDREGQLLVDEVIDYCKVANSEKQSMQRLLISDLNLSAVRRALGQMQSNTSYIPLSVSALARSRADWLYGMNMSRAYTLLGKQAGYNGVLSVGRVQTPVLGLVVRRDREIEAFVPRDFFTLDALIPYGSPEQDIKARWVPSEACEKWLDEDGRVLSLALAENVANRIKDKPAKVVDSQHKQTKQGAPLPYSLSALQIDASKRFNMSAQMVLDICQALYEKHKVITYPRSDCRYLPKDHFKEASSVTRAIQGLASDLSKAVSEANLSLKSRAWNDSKVEAHHALFLQPKAQLLFLLMKLRFISSLLLST</sequence>
<dbReference type="InterPro" id="IPR000380">
    <property type="entry name" value="Topo_IA"/>
</dbReference>
<evidence type="ECO:0000256" key="2">
    <source>
        <dbReference type="ARBA" id="ARBA00030003"/>
    </source>
</evidence>
<dbReference type="PROSITE" id="PS52039">
    <property type="entry name" value="TOPO_IA_2"/>
    <property type="match status" value="1"/>
</dbReference>
<dbReference type="InterPro" id="IPR013497">
    <property type="entry name" value="Topo_IA_cen"/>
</dbReference>
<evidence type="ECO:0000256" key="5">
    <source>
        <dbReference type="ARBA" id="ARBA00032877"/>
    </source>
</evidence>
<dbReference type="Proteomes" id="UP000031670">
    <property type="component" value="Unassembled WGS sequence"/>
</dbReference>